<comment type="caution">
    <text evidence="1">The sequence shown here is derived from an EMBL/GenBank/DDBJ whole genome shotgun (WGS) entry which is preliminary data.</text>
</comment>
<keyword evidence="2" id="KW-1185">Reference proteome</keyword>
<organism evidence="1 2">
    <name type="scientific">Discina gigas</name>
    <dbReference type="NCBI Taxonomy" id="1032678"/>
    <lineage>
        <taxon>Eukaryota</taxon>
        <taxon>Fungi</taxon>
        <taxon>Dikarya</taxon>
        <taxon>Ascomycota</taxon>
        <taxon>Pezizomycotina</taxon>
        <taxon>Pezizomycetes</taxon>
        <taxon>Pezizales</taxon>
        <taxon>Discinaceae</taxon>
        <taxon>Discina</taxon>
    </lineage>
</organism>
<dbReference type="Proteomes" id="UP001447188">
    <property type="component" value="Unassembled WGS sequence"/>
</dbReference>
<gene>
    <name evidence="1" type="ORF">Q9L58_010714</name>
</gene>
<reference evidence="1 2" key="1">
    <citation type="submission" date="2024-02" db="EMBL/GenBank/DDBJ databases">
        <title>Discinaceae phylogenomics.</title>
        <authorList>
            <person name="Dirks A.C."/>
            <person name="James T.Y."/>
        </authorList>
    </citation>
    <scope>NUCLEOTIDE SEQUENCE [LARGE SCALE GENOMIC DNA]</scope>
    <source>
        <strain evidence="1 2">ACD0624</strain>
    </source>
</reference>
<sequence>MPPIDLLLDKTTQRYGIRILLSPDDHPCKKLLLAFLRQSKPAIDGTGLRRVCDVMKRLIPSSPQIEDPTHHKLEWMAPPIIPPLYKTVEAANHMAWLSGLQVGTILAYSDGSKETGGPTASAWHISQTKAKGTIIITEGCCQIGNNCEIEDGEIHAIQEALHELVKRGGQNENIYLC</sequence>
<evidence type="ECO:0000313" key="1">
    <source>
        <dbReference type="EMBL" id="KAL0630439.1"/>
    </source>
</evidence>
<proteinExistence type="predicted"/>
<name>A0ABR3G3D9_9PEZI</name>
<protein>
    <recommendedName>
        <fullName evidence="3">RNase H type-1 domain-containing protein</fullName>
    </recommendedName>
</protein>
<feature type="non-terminal residue" evidence="1">
    <location>
        <position position="177"/>
    </location>
</feature>
<accession>A0ABR3G3D9</accession>
<evidence type="ECO:0000313" key="2">
    <source>
        <dbReference type="Proteomes" id="UP001447188"/>
    </source>
</evidence>
<dbReference type="EMBL" id="JBBBZM010000650">
    <property type="protein sequence ID" value="KAL0630439.1"/>
    <property type="molecule type" value="Genomic_DNA"/>
</dbReference>
<evidence type="ECO:0008006" key="3">
    <source>
        <dbReference type="Google" id="ProtNLM"/>
    </source>
</evidence>